<protein>
    <submittedName>
        <fullName evidence="2">Uncharacterized protein</fullName>
    </submittedName>
</protein>
<evidence type="ECO:0000313" key="3">
    <source>
        <dbReference type="Proteomes" id="UP000249616"/>
    </source>
</evidence>
<gene>
    <name evidence="2" type="ORF">DN051_38910</name>
</gene>
<dbReference type="Proteomes" id="UP000249616">
    <property type="component" value="Chromosome"/>
</dbReference>
<feature type="transmembrane region" description="Helical" evidence="1">
    <location>
        <begin position="99"/>
        <end position="118"/>
    </location>
</feature>
<dbReference type="EMBL" id="CP030073">
    <property type="protein sequence ID" value="AWW41870.1"/>
    <property type="molecule type" value="Genomic_DNA"/>
</dbReference>
<dbReference type="AlphaFoldDB" id="A0A2Z4JAA0"/>
<proteinExistence type="predicted"/>
<keyword evidence="1" id="KW-0812">Transmembrane</keyword>
<evidence type="ECO:0000313" key="2">
    <source>
        <dbReference type="EMBL" id="AWW41870.1"/>
    </source>
</evidence>
<sequence>MIAPTVVRTRSGMGRWVMTWRMRSVFQPASIIAVITRPRSVRTFPVSRRSGRRAPMSSSSRIPGCIASARGPGDGDAAGSGCCFAAGLVVSLRWHGRRGLVFCFVVFSLMVFLVRWSADVGSSTGGKPDIGCDLQIR</sequence>
<evidence type="ECO:0000256" key="1">
    <source>
        <dbReference type="SAM" id="Phobius"/>
    </source>
</evidence>
<keyword evidence="1" id="KW-0472">Membrane</keyword>
<organism evidence="2 3">
    <name type="scientific">Streptomyces cadmiisoli</name>
    <dbReference type="NCBI Taxonomy" id="2184053"/>
    <lineage>
        <taxon>Bacteria</taxon>
        <taxon>Bacillati</taxon>
        <taxon>Actinomycetota</taxon>
        <taxon>Actinomycetes</taxon>
        <taxon>Kitasatosporales</taxon>
        <taxon>Streptomycetaceae</taxon>
        <taxon>Streptomyces</taxon>
        <taxon>Streptomyces aurantiacus group</taxon>
    </lineage>
</organism>
<dbReference type="KEGG" id="scad:DN051_38910"/>
<keyword evidence="3" id="KW-1185">Reference proteome</keyword>
<reference evidence="2 3" key="1">
    <citation type="journal article" date="2019" name="Int. J. Syst. Evol. Microbiol.">
        <title>Streptomyces cadmiisoli sp. nov., a novel actinomycete isolated from cadmium-contaminated soil.</title>
        <authorList>
            <person name="Li K."/>
            <person name="Tang X."/>
            <person name="Zhao J."/>
            <person name="Guo Y."/>
            <person name="Tang Y."/>
            <person name="Gao J."/>
        </authorList>
    </citation>
    <scope>NUCLEOTIDE SEQUENCE [LARGE SCALE GENOMIC DNA]</scope>
    <source>
        <strain evidence="2 3">ZFG47</strain>
    </source>
</reference>
<accession>A0A2Z4JAA0</accession>
<keyword evidence="1" id="KW-1133">Transmembrane helix</keyword>
<name>A0A2Z4JAA0_9ACTN</name>